<evidence type="ECO:0000256" key="1">
    <source>
        <dbReference type="ARBA" id="ARBA00008416"/>
    </source>
</evidence>
<dbReference type="Gene3D" id="2.60.120.10">
    <property type="entry name" value="Jelly Rolls"/>
    <property type="match status" value="2"/>
</dbReference>
<organism evidence="5 6">
    <name type="scientific">Kaistia dalseonensis</name>
    <dbReference type="NCBI Taxonomy" id="410840"/>
    <lineage>
        <taxon>Bacteria</taxon>
        <taxon>Pseudomonadati</taxon>
        <taxon>Pseudomonadota</taxon>
        <taxon>Alphaproteobacteria</taxon>
        <taxon>Hyphomicrobiales</taxon>
        <taxon>Kaistiaceae</taxon>
        <taxon>Kaistia</taxon>
    </lineage>
</organism>
<comment type="similarity">
    <text evidence="1 2">Belongs to the pirin family.</text>
</comment>
<accession>A0ABU0HA94</accession>
<comment type="caution">
    <text evidence="5">The sequence shown here is derived from an EMBL/GenBank/DDBJ whole genome shotgun (WGS) entry which is preliminary data.</text>
</comment>
<feature type="domain" description="Quercetin 2,3-dioxygenase C-terminal cupin" evidence="4">
    <location>
        <begin position="169"/>
        <end position="248"/>
    </location>
</feature>
<dbReference type="PANTHER" id="PTHR43212:SF3">
    <property type="entry name" value="QUERCETIN 2,3-DIOXYGENASE"/>
    <property type="match status" value="1"/>
</dbReference>
<evidence type="ECO:0000259" key="4">
    <source>
        <dbReference type="Pfam" id="PF17954"/>
    </source>
</evidence>
<dbReference type="InterPro" id="IPR003829">
    <property type="entry name" value="Pirin_N_dom"/>
</dbReference>
<feature type="domain" description="Pirin N-terminal" evidence="3">
    <location>
        <begin position="41"/>
        <end position="137"/>
    </location>
</feature>
<protein>
    <submittedName>
        <fullName evidence="5">Redox-sensitive bicupin YhaK (Pirin superfamily)</fullName>
    </submittedName>
</protein>
<dbReference type="InterPro" id="IPR012093">
    <property type="entry name" value="Pirin"/>
</dbReference>
<dbReference type="Proteomes" id="UP001241603">
    <property type="component" value="Unassembled WGS sequence"/>
</dbReference>
<proteinExistence type="inferred from homology"/>
<dbReference type="Pfam" id="PF02678">
    <property type="entry name" value="Pirin"/>
    <property type="match status" value="1"/>
</dbReference>
<dbReference type="Pfam" id="PF17954">
    <property type="entry name" value="Pirin_C_2"/>
    <property type="match status" value="1"/>
</dbReference>
<dbReference type="InterPro" id="IPR014710">
    <property type="entry name" value="RmlC-like_jellyroll"/>
</dbReference>
<dbReference type="InterPro" id="IPR041602">
    <property type="entry name" value="Quercetinase_C"/>
</dbReference>
<keyword evidence="6" id="KW-1185">Reference proteome</keyword>
<name>A0ABU0HA94_9HYPH</name>
<evidence type="ECO:0000256" key="2">
    <source>
        <dbReference type="RuleBase" id="RU003457"/>
    </source>
</evidence>
<reference evidence="5 6" key="1">
    <citation type="submission" date="2023-07" db="EMBL/GenBank/DDBJ databases">
        <title>Genomic Encyclopedia of Type Strains, Phase IV (KMG-IV): sequencing the most valuable type-strain genomes for metagenomic binning, comparative biology and taxonomic classification.</title>
        <authorList>
            <person name="Goeker M."/>
        </authorList>
    </citation>
    <scope>NUCLEOTIDE SEQUENCE [LARGE SCALE GENOMIC DNA]</scope>
    <source>
        <strain evidence="5 6">B6-8</strain>
    </source>
</reference>
<dbReference type="PANTHER" id="PTHR43212">
    <property type="entry name" value="QUERCETIN 2,3-DIOXYGENASE"/>
    <property type="match status" value="1"/>
</dbReference>
<evidence type="ECO:0000313" key="6">
    <source>
        <dbReference type="Proteomes" id="UP001241603"/>
    </source>
</evidence>
<evidence type="ECO:0000313" key="5">
    <source>
        <dbReference type="EMBL" id="MDQ0438419.1"/>
    </source>
</evidence>
<dbReference type="RefSeq" id="WP_266349343.1">
    <property type="nucleotide sequence ID" value="NZ_JAPKNG010000004.1"/>
</dbReference>
<evidence type="ECO:0000259" key="3">
    <source>
        <dbReference type="Pfam" id="PF02678"/>
    </source>
</evidence>
<dbReference type="InterPro" id="IPR011051">
    <property type="entry name" value="RmlC_Cupin_sf"/>
</dbReference>
<gene>
    <name evidence="5" type="ORF">QO014_002814</name>
</gene>
<sequence length="267" mass="29576">MSQSFILRNEERGHDLIKSDGSRSSYIAGHPDGFVTRASSFNFHEYQGGRPGFGTIRVFGDEVFHGAGCGYNMHPHHNFAICAFVFGGQLTHVNTAGEGMVDQLRAGDYYVFSAGSGGKHSELSITTEDMQAIYLWVMPEQLYLPPAYHRGHFDFRRRRNEIVMLVGDGDGALPIPQDLRVSRLIADRGRSFRYAPRTASHGAYVFVREGRIGCAGEELGYRDSMGLSGVAAVDIDILDDDSDILIVETIMIDEANIKTWESEHAGH</sequence>
<dbReference type="SUPFAM" id="SSF51182">
    <property type="entry name" value="RmlC-like cupins"/>
    <property type="match status" value="1"/>
</dbReference>
<dbReference type="EMBL" id="JAUSVO010000004">
    <property type="protein sequence ID" value="MDQ0438419.1"/>
    <property type="molecule type" value="Genomic_DNA"/>
</dbReference>